<dbReference type="Proteomes" id="UP000228945">
    <property type="component" value="Chromosome"/>
</dbReference>
<evidence type="ECO:0000313" key="1">
    <source>
        <dbReference type="EMBL" id="ATQ42522.1"/>
    </source>
</evidence>
<accession>A0A2D2AWZ3</accession>
<proteinExistence type="predicted"/>
<organism evidence="1 2">
    <name type="scientific">Caulobacter mirabilis</name>
    <dbReference type="NCBI Taxonomy" id="69666"/>
    <lineage>
        <taxon>Bacteria</taxon>
        <taxon>Pseudomonadati</taxon>
        <taxon>Pseudomonadota</taxon>
        <taxon>Alphaproteobacteria</taxon>
        <taxon>Caulobacterales</taxon>
        <taxon>Caulobacteraceae</taxon>
        <taxon>Caulobacter</taxon>
    </lineage>
</organism>
<gene>
    <name evidence="1" type="ORF">CSW64_08900</name>
</gene>
<keyword evidence="2" id="KW-1185">Reference proteome</keyword>
<dbReference type="KEGG" id="cmb:CSW64_08900"/>
<dbReference type="EMBL" id="CP024201">
    <property type="protein sequence ID" value="ATQ42522.1"/>
    <property type="molecule type" value="Genomic_DNA"/>
</dbReference>
<dbReference type="AlphaFoldDB" id="A0A2D2AWZ3"/>
<dbReference type="RefSeq" id="WP_099621779.1">
    <property type="nucleotide sequence ID" value="NZ_CP024201.1"/>
</dbReference>
<name>A0A2D2AWZ3_9CAUL</name>
<reference evidence="1 2" key="1">
    <citation type="submission" date="2017-10" db="EMBL/GenBank/DDBJ databases">
        <title>Genome sequence of Caulobacter mirabilis FWC38.</title>
        <authorList>
            <person name="Fiebig A."/>
            <person name="Crosson S."/>
        </authorList>
    </citation>
    <scope>NUCLEOTIDE SEQUENCE [LARGE SCALE GENOMIC DNA]</scope>
    <source>
        <strain evidence="1 2">FWC 38</strain>
    </source>
</reference>
<dbReference type="OrthoDB" id="8757580at2"/>
<protein>
    <submittedName>
        <fullName evidence="1">Uncharacterized protein</fullName>
    </submittedName>
</protein>
<sequence length="159" mass="17785">MPIGERLKQERVVYRLLDQLERDPDHVALAQALTLDAAKPLMGLRGRHGLFGSSEWWKSIEAGRIVTTRTTGVISRLWFAGQDSRQAPNTVDFIDDDGVLHSRGIYLTERSGRPLYALGRRIQYVEAHDELKAQPAADGSTDYARITIEVAISGKIEID</sequence>
<evidence type="ECO:0000313" key="2">
    <source>
        <dbReference type="Proteomes" id="UP000228945"/>
    </source>
</evidence>